<feature type="domain" description="VWFA" evidence="1">
    <location>
        <begin position="158"/>
        <end position="353"/>
    </location>
</feature>
<protein>
    <submittedName>
        <fullName evidence="2">Virion structural protein</fullName>
    </submittedName>
</protein>
<dbReference type="Proteomes" id="UP001056460">
    <property type="component" value="Segment"/>
</dbReference>
<dbReference type="PROSITE" id="PS50234">
    <property type="entry name" value="VWFA"/>
    <property type="match status" value="1"/>
</dbReference>
<evidence type="ECO:0000313" key="3">
    <source>
        <dbReference type="Proteomes" id="UP001056460"/>
    </source>
</evidence>
<organism evidence="2 3">
    <name type="scientific">Xanthomonas phage Mallos</name>
    <dbReference type="NCBI Taxonomy" id="2939131"/>
    <lineage>
        <taxon>Viruses</taxon>
        <taxon>Duplodnaviria</taxon>
        <taxon>Heunggongvirae</taxon>
        <taxon>Uroviricota</taxon>
        <taxon>Caudoviricetes</taxon>
        <taxon>Mesyanzhinovviridae</taxon>
        <taxon>Bradleyvirinae</taxon>
        <taxon>Mallosvirus</taxon>
        <taxon>Mallosvirus mallos</taxon>
    </lineage>
</organism>
<sequence length="953" mass="102658">MGGSSKKQTVGYKYYLGIHMILCHGPVDKIVRIRVDEKDAWLGTRKEGRISIRKSDLFGGDSREGGIEGELDFEPGAPTQGVNDYLFSVLGGLSGALVPAFRGVVGVVLRRMYVGMNPYLKKWDFRVSRVMVRQDGIPQWYASTAAIPTAKSFSIRQRILFCLDTSTSMNTVVSGSQTRFTVMKDNMIAVLDELAFLAQDSLVPVDIAITTMHGASSSFQAVTQASINSLKTFVLGLTTSAPGTIFTGFFSYAKGWFSALASGAERRNVMCIITDGQPDPMDQFAVALAEAAPILNGTGTWSGANSVDVYGVNIDYSDTQYTAQLENTQGGGVPVVDGSSSDELYNAVFFAFMGESPAMNIVHAVRECLTDPDWGMGYLESDLDDASFRAAALKLRQERLGLCILWDRQKSIEDITTEFLKHANAALFVDRKTGLFKIKLIRDDYNVDTLLHLDERHIQKVENFKRPTFGELTTSITVNYWNVTTGSNSSVSAQDQALAAMQGAPVATTLQYVGLPDAAMAGRVAMLNLKALSGQYATCDIYADRTARDLEIGAVFKATWPEYGLDGAVMRVMSMAYGDGKSNRIKITCMEDAFSLPSASPIVPSDPIWENPSKPPEPVSIQYGFEAPYLELVQRQGQTVVDALLSSNPDASYVGAAGVTPGGSVINARLYVDDNDGLGYEDVGLADFAPGANLAAAVDRMATVFVVKDAVNLGQVTLGTWAQIDDELVAIVSVSGNNVTVKRGVLDTVPAPHAVDADLVCWDEFSTLEDTEYATGETLHLKILPVAGSGEVALAAATAMDVTVRGRAVRPYPPADWKIDGVYFPVGPLFGTVNLTWVHRNRTQQTGALLLGFTDGGVTVEVGTTYTVRVRNASSDAVVFEQAGIAGTSYALDLGTITVESVVIELASVRDGRESYQTHRLAVQLILPGADFQFPTADYTPPSGAATDFQFPA</sequence>
<gene>
    <name evidence="2" type="ORF">Mallos_BL60042</name>
</gene>
<accession>A0A9E7J5F5</accession>
<dbReference type="SUPFAM" id="SSF53300">
    <property type="entry name" value="vWA-like"/>
    <property type="match status" value="1"/>
</dbReference>
<proteinExistence type="predicted"/>
<dbReference type="InterPro" id="IPR002035">
    <property type="entry name" value="VWF_A"/>
</dbReference>
<dbReference type="EMBL" id="ON189047">
    <property type="protein sequence ID" value="URA07150.1"/>
    <property type="molecule type" value="Genomic_DNA"/>
</dbReference>
<keyword evidence="3" id="KW-1185">Reference proteome</keyword>
<dbReference type="Gene3D" id="3.40.50.410">
    <property type="entry name" value="von Willebrand factor, type A domain"/>
    <property type="match status" value="1"/>
</dbReference>
<name>A0A9E7J5F5_9CAUD</name>
<dbReference type="InterPro" id="IPR036465">
    <property type="entry name" value="vWFA_dom_sf"/>
</dbReference>
<evidence type="ECO:0000259" key="1">
    <source>
        <dbReference type="PROSITE" id="PS50234"/>
    </source>
</evidence>
<evidence type="ECO:0000313" key="2">
    <source>
        <dbReference type="EMBL" id="URA07150.1"/>
    </source>
</evidence>
<reference evidence="2" key="1">
    <citation type="journal article" date="2022" name="Viruses">
        <title>Isolation of novel Xanthomonas phages for the plant pathogens X. translucens and X. campestris.</title>
        <authorList>
            <person name="Erdrich S.H."/>
            <person name="Sharma V."/>
            <person name="Schurr U."/>
            <person name="Arsova B."/>
            <person name="Frunzke J."/>
        </authorList>
    </citation>
    <scope>NUCLEOTIDE SEQUENCE</scope>
</reference>